<dbReference type="AlphaFoldDB" id="A0A426DKY6"/>
<evidence type="ECO:0000313" key="1">
    <source>
        <dbReference type="EMBL" id="RRK33316.1"/>
    </source>
</evidence>
<sequence length="90" mass="9589">MQKYKTYALILFKNHESWGIKNTGQPLIRCPVFFYTGRIDTAGSPGVPTQAALIPQAVRIPGAGRVDNAGSPGFPAQAPFYAASSPAIPK</sequence>
<keyword evidence="2" id="KW-1185">Reference proteome</keyword>
<proteinExistence type="predicted"/>
<comment type="caution">
    <text evidence="1">The sequence shown here is derived from an EMBL/GenBank/DDBJ whole genome shotgun (WGS) entry which is preliminary data.</text>
</comment>
<evidence type="ECO:0000313" key="2">
    <source>
        <dbReference type="Proteomes" id="UP000274920"/>
    </source>
</evidence>
<dbReference type="EMBL" id="RHJS01000002">
    <property type="protein sequence ID" value="RRK33316.1"/>
    <property type="molecule type" value="Genomic_DNA"/>
</dbReference>
<reference evidence="1" key="1">
    <citation type="submission" date="2018-10" db="EMBL/GenBank/DDBJ databases">
        <title>Schaedlerella arabinophila gen. nov. sp. nov., isolated from the mouse intestinal tract and comparative analysis with the genome of the closely related altered Schaedler flora strain ASF502.</title>
        <authorList>
            <person name="Miyake S."/>
            <person name="Soh M."/>
            <person name="Seedorf H."/>
        </authorList>
    </citation>
    <scope>NUCLEOTIDE SEQUENCE [LARGE SCALE GENOMIC DNA]</scope>
    <source>
        <strain evidence="1">DSM 106076</strain>
    </source>
</reference>
<organism evidence="1 2">
    <name type="scientific">Schaedlerella arabinosiphila</name>
    <dbReference type="NCBI Taxonomy" id="2044587"/>
    <lineage>
        <taxon>Bacteria</taxon>
        <taxon>Bacillati</taxon>
        <taxon>Bacillota</taxon>
        <taxon>Clostridia</taxon>
        <taxon>Lachnospirales</taxon>
        <taxon>Lachnospiraceae</taxon>
        <taxon>Schaedlerella</taxon>
    </lineage>
</organism>
<name>A0A426DKY6_9FIRM</name>
<protein>
    <submittedName>
        <fullName evidence="1">Uncharacterized protein</fullName>
    </submittedName>
</protein>
<dbReference type="Proteomes" id="UP000274920">
    <property type="component" value="Unassembled WGS sequence"/>
</dbReference>
<accession>A0A426DKY6</accession>
<gene>
    <name evidence="1" type="ORF">EBB54_19705</name>
</gene>